<comment type="function">
    <text evidence="10">Part of the ABC transporter FtsEX involved in asymmetric cellular division facilitating the initiation of sporulation.</text>
</comment>
<feature type="domain" description="FtsX extracellular" evidence="13">
    <location>
        <begin position="72"/>
        <end position="155"/>
    </location>
</feature>
<feature type="transmembrane region" description="Helical" evidence="11">
    <location>
        <begin position="275"/>
        <end position="296"/>
    </location>
</feature>
<organism evidence="14">
    <name type="scientific">Proteinivorax tanatarense</name>
    <dbReference type="NCBI Taxonomy" id="1260629"/>
    <lineage>
        <taxon>Bacteria</taxon>
        <taxon>Bacillati</taxon>
        <taxon>Bacillota</taxon>
        <taxon>Clostridia</taxon>
        <taxon>Eubacteriales</taxon>
        <taxon>Proteinivoracaceae</taxon>
        <taxon>Proteinivorax</taxon>
    </lineage>
</organism>
<dbReference type="GO" id="GO:0005886">
    <property type="term" value="C:plasma membrane"/>
    <property type="evidence" value="ECO:0007669"/>
    <property type="project" value="UniProtKB-SubCell"/>
</dbReference>
<dbReference type="PIRSF" id="PIRSF003097">
    <property type="entry name" value="FtsX"/>
    <property type="match status" value="1"/>
</dbReference>
<evidence type="ECO:0000256" key="10">
    <source>
        <dbReference type="PIRNR" id="PIRNR003097"/>
    </source>
</evidence>
<dbReference type="Pfam" id="PF02687">
    <property type="entry name" value="FtsX"/>
    <property type="match status" value="1"/>
</dbReference>
<feature type="transmembrane region" description="Helical" evidence="11">
    <location>
        <begin position="221"/>
        <end position="246"/>
    </location>
</feature>
<comment type="subcellular location">
    <subcellularLocation>
        <location evidence="1">Cell membrane</location>
        <topology evidence="1">Multi-pass membrane protein</topology>
    </subcellularLocation>
</comment>
<dbReference type="NCBIfam" id="NF038347">
    <property type="entry name" value="FtsX_Gpos"/>
    <property type="match status" value="1"/>
</dbReference>
<dbReference type="AlphaFoldDB" id="A0AAU7VMX9"/>
<evidence type="ECO:0000256" key="5">
    <source>
        <dbReference type="ARBA" id="ARBA00022618"/>
    </source>
</evidence>
<comment type="similarity">
    <text evidence="2 10">Belongs to the ABC-4 integral membrane protein family. FtsX subfamily.</text>
</comment>
<evidence type="ECO:0000256" key="6">
    <source>
        <dbReference type="ARBA" id="ARBA00022692"/>
    </source>
</evidence>
<feature type="transmembrane region" description="Helical" evidence="11">
    <location>
        <begin position="171"/>
        <end position="200"/>
    </location>
</feature>
<keyword evidence="6 11" id="KW-0812">Transmembrane</keyword>
<evidence type="ECO:0000259" key="13">
    <source>
        <dbReference type="Pfam" id="PF18075"/>
    </source>
</evidence>
<sequence length="302" mass="34449">MFFKNIGYFFLQGLKGIGKNMWMTMASAGVTFITLFVLGVFMIVNSNLQVVMDDIRNQAEIIAYVEDFEQEQEHEVVGSIERELARITETKEYEYVSKDDALERLEDMLGEYADITAGMDERNPLPASFEVSVEDPESIPEVANRLERIQYIESVDYGQEVLEQLLSITEMIQWIGLGLMVILMVMALFLIANTIKLTVYARRKEINIMKYVGATNWFIRWPFVIEGFLLSLIGTLLALLAIYFGYDYALVLLYESLPPETIQFSFVELSEIMEYLVKNLLVIGVGIGVIGSSLSLRKFLNV</sequence>
<evidence type="ECO:0000259" key="12">
    <source>
        <dbReference type="Pfam" id="PF02687"/>
    </source>
</evidence>
<dbReference type="EMBL" id="CP158367">
    <property type="protein sequence ID" value="XBX75414.1"/>
    <property type="molecule type" value="Genomic_DNA"/>
</dbReference>
<evidence type="ECO:0000256" key="7">
    <source>
        <dbReference type="ARBA" id="ARBA00022989"/>
    </source>
</evidence>
<keyword evidence="8 10" id="KW-0472">Membrane</keyword>
<dbReference type="InterPro" id="IPR003838">
    <property type="entry name" value="ABC3_permease_C"/>
</dbReference>
<keyword evidence="4 10" id="KW-1003">Cell membrane</keyword>
<evidence type="ECO:0000256" key="3">
    <source>
        <dbReference type="ARBA" id="ARBA00021907"/>
    </source>
</evidence>
<proteinExistence type="inferred from homology"/>
<keyword evidence="9 10" id="KW-0131">Cell cycle</keyword>
<dbReference type="Gene3D" id="3.30.70.3040">
    <property type="match status" value="1"/>
</dbReference>
<feature type="transmembrane region" description="Helical" evidence="11">
    <location>
        <begin position="21"/>
        <end position="44"/>
    </location>
</feature>
<reference evidence="14" key="2">
    <citation type="submission" date="2024-06" db="EMBL/GenBank/DDBJ databases">
        <authorList>
            <person name="Petrova K.O."/>
            <person name="Toshchakov S.V."/>
            <person name="Boltjanskaja Y.V."/>
            <person name="Kevbrin V."/>
        </authorList>
    </citation>
    <scope>NUCLEOTIDE SEQUENCE</scope>
    <source>
        <strain evidence="14">Z-910T</strain>
    </source>
</reference>
<evidence type="ECO:0000313" key="14">
    <source>
        <dbReference type="EMBL" id="XBX75414.1"/>
    </source>
</evidence>
<accession>A0AAU7VMX9</accession>
<evidence type="ECO:0000256" key="9">
    <source>
        <dbReference type="ARBA" id="ARBA00023306"/>
    </source>
</evidence>
<dbReference type="GO" id="GO:0051301">
    <property type="term" value="P:cell division"/>
    <property type="evidence" value="ECO:0007669"/>
    <property type="project" value="UniProtKB-KW"/>
</dbReference>
<dbReference type="PANTHER" id="PTHR47755">
    <property type="entry name" value="CELL DIVISION PROTEIN FTSX"/>
    <property type="match status" value="1"/>
</dbReference>
<evidence type="ECO:0000256" key="2">
    <source>
        <dbReference type="ARBA" id="ARBA00007379"/>
    </source>
</evidence>
<dbReference type="InterPro" id="IPR004513">
    <property type="entry name" value="FtsX"/>
</dbReference>
<dbReference type="RefSeq" id="WP_350344158.1">
    <property type="nucleotide sequence ID" value="NZ_CP158367.1"/>
</dbReference>
<feature type="domain" description="ABC3 transporter permease C-terminal" evidence="12">
    <location>
        <begin position="179"/>
        <end position="298"/>
    </location>
</feature>
<keyword evidence="5 10" id="KW-0132">Cell division</keyword>
<evidence type="ECO:0000256" key="11">
    <source>
        <dbReference type="SAM" id="Phobius"/>
    </source>
</evidence>
<reference evidence="14" key="1">
    <citation type="journal article" date="2013" name="Extremophiles">
        <title>Proteinivorax tanatarense gen. nov., sp. nov., an anaerobic, haloalkaliphilic, proteolytic bacterium isolated from a decaying algal bloom, and proposal of Proteinivoraceae fam. nov.</title>
        <authorList>
            <person name="Kevbrin V."/>
            <person name="Boltyanskaya Y."/>
            <person name="Zhilina T."/>
            <person name="Kolganova T."/>
            <person name="Lavrentjeva E."/>
            <person name="Kuznetsov B."/>
        </authorList>
    </citation>
    <scope>NUCLEOTIDE SEQUENCE</scope>
    <source>
        <strain evidence="14">Z-910T</strain>
    </source>
</reference>
<keyword evidence="7 11" id="KW-1133">Transmembrane helix</keyword>
<protein>
    <recommendedName>
        <fullName evidence="3 10">Cell division protein FtsX</fullName>
    </recommendedName>
</protein>
<dbReference type="InterPro" id="IPR058204">
    <property type="entry name" value="FtsX_firmicutes-type"/>
</dbReference>
<gene>
    <name evidence="14" type="primary">ftsX</name>
    <name evidence="14" type="ORF">PRVXT_000537</name>
</gene>
<dbReference type="PANTHER" id="PTHR47755:SF1">
    <property type="entry name" value="CELL DIVISION PROTEIN FTSX"/>
    <property type="match status" value="1"/>
</dbReference>
<evidence type="ECO:0000256" key="4">
    <source>
        <dbReference type="ARBA" id="ARBA00022475"/>
    </source>
</evidence>
<name>A0AAU7VMX9_9FIRM</name>
<evidence type="ECO:0000256" key="1">
    <source>
        <dbReference type="ARBA" id="ARBA00004651"/>
    </source>
</evidence>
<evidence type="ECO:0000256" key="8">
    <source>
        <dbReference type="ARBA" id="ARBA00023136"/>
    </source>
</evidence>
<dbReference type="Pfam" id="PF18075">
    <property type="entry name" value="FtsX_ECD"/>
    <property type="match status" value="1"/>
</dbReference>
<dbReference type="InterPro" id="IPR040690">
    <property type="entry name" value="FtsX_ECD"/>
</dbReference>